<dbReference type="InterPro" id="IPR010982">
    <property type="entry name" value="Lambda_DNA-bd_dom_sf"/>
</dbReference>
<dbReference type="InterPro" id="IPR050807">
    <property type="entry name" value="TransReg_Diox_bact_type"/>
</dbReference>
<dbReference type="Pfam" id="PF01381">
    <property type="entry name" value="HTH_3"/>
    <property type="match status" value="1"/>
</dbReference>
<evidence type="ECO:0000313" key="7">
    <source>
        <dbReference type="EMBL" id="SMF99833.1"/>
    </source>
</evidence>
<dbReference type="Proteomes" id="UP000198460">
    <property type="component" value="Unassembled WGS sequence"/>
</dbReference>
<sequence length="95" mass="10096">MTALVQRFGAAIRALRESRAWSQEQLAEHAGLNRSYVGEIERGTAIASIVTVDKLARAFDVPIAHLLPPAVEMSDQPPPGLGASGTSSRRCADPS</sequence>
<evidence type="ECO:0000313" key="9">
    <source>
        <dbReference type="Proteomes" id="UP000198460"/>
    </source>
</evidence>
<keyword evidence="8" id="KW-1185">Reference proteome</keyword>
<dbReference type="GO" id="GO:0003677">
    <property type="term" value="F:DNA binding"/>
    <property type="evidence" value="ECO:0007669"/>
    <property type="project" value="UniProtKB-KW"/>
</dbReference>
<dbReference type="InterPro" id="IPR001387">
    <property type="entry name" value="Cro/C1-type_HTH"/>
</dbReference>
<dbReference type="GO" id="GO:0005829">
    <property type="term" value="C:cytosol"/>
    <property type="evidence" value="ECO:0007669"/>
    <property type="project" value="TreeGrafter"/>
</dbReference>
<gene>
    <name evidence="7" type="ORF">BSIN_3020</name>
    <name evidence="6" type="ORF">WS67_22195</name>
</gene>
<dbReference type="AlphaFoldDB" id="A0A118DLT8"/>
<evidence type="ECO:0000256" key="1">
    <source>
        <dbReference type="ARBA" id="ARBA00023015"/>
    </source>
</evidence>
<feature type="domain" description="HTH cro/C1-type" evidence="5">
    <location>
        <begin position="12"/>
        <end position="66"/>
    </location>
</feature>
<feature type="region of interest" description="Disordered" evidence="4">
    <location>
        <begin position="70"/>
        <end position="95"/>
    </location>
</feature>
<dbReference type="SMART" id="SM00530">
    <property type="entry name" value="HTH_XRE"/>
    <property type="match status" value="1"/>
</dbReference>
<name>A0A118DLT8_9BURK</name>
<dbReference type="PANTHER" id="PTHR46797">
    <property type="entry name" value="HTH-TYPE TRANSCRIPTIONAL REGULATOR"/>
    <property type="match status" value="1"/>
</dbReference>
<dbReference type="OrthoDB" id="8527856at2"/>
<evidence type="ECO:0000256" key="3">
    <source>
        <dbReference type="ARBA" id="ARBA00023163"/>
    </source>
</evidence>
<keyword evidence="2 6" id="KW-0238">DNA-binding</keyword>
<evidence type="ECO:0000313" key="8">
    <source>
        <dbReference type="Proteomes" id="UP000062788"/>
    </source>
</evidence>
<proteinExistence type="predicted"/>
<dbReference type="PROSITE" id="PS50943">
    <property type="entry name" value="HTH_CROC1"/>
    <property type="match status" value="1"/>
</dbReference>
<dbReference type="Gene3D" id="1.10.260.40">
    <property type="entry name" value="lambda repressor-like DNA-binding domains"/>
    <property type="match status" value="1"/>
</dbReference>
<dbReference type="EMBL" id="LOWA01000056">
    <property type="protein sequence ID" value="KVE23916.1"/>
    <property type="molecule type" value="Genomic_DNA"/>
</dbReference>
<dbReference type="GO" id="GO:0003700">
    <property type="term" value="F:DNA-binding transcription factor activity"/>
    <property type="evidence" value="ECO:0007669"/>
    <property type="project" value="TreeGrafter"/>
</dbReference>
<protein>
    <submittedName>
        <fullName evidence="6">DNA-binding protein</fullName>
    </submittedName>
    <submittedName>
        <fullName evidence="7">Transcriptional regulator, XRE family</fullName>
    </submittedName>
</protein>
<dbReference type="RefSeq" id="WP_059520274.1">
    <property type="nucleotide sequence ID" value="NZ_CP013449.1"/>
</dbReference>
<evidence type="ECO:0000313" key="6">
    <source>
        <dbReference type="EMBL" id="KVE23916.1"/>
    </source>
</evidence>
<reference evidence="6 8" key="1">
    <citation type="submission" date="2015-11" db="EMBL/GenBank/DDBJ databases">
        <title>Expanding the genomic diversity of Burkholderia species for the development of highly accurate diagnostics.</title>
        <authorList>
            <person name="Sahl J."/>
            <person name="Keim P."/>
            <person name="Wagner D."/>
        </authorList>
    </citation>
    <scope>NUCLEOTIDE SEQUENCE [LARGE SCALE GENOMIC DNA]</scope>
    <source>
        <strain evidence="6 8">TSV85</strain>
    </source>
</reference>
<evidence type="ECO:0000259" key="5">
    <source>
        <dbReference type="PROSITE" id="PS50943"/>
    </source>
</evidence>
<dbReference type="SUPFAM" id="SSF47413">
    <property type="entry name" value="lambda repressor-like DNA-binding domains"/>
    <property type="match status" value="1"/>
</dbReference>
<dbReference type="PANTHER" id="PTHR46797:SF23">
    <property type="entry name" value="HTH-TYPE TRANSCRIPTIONAL REGULATOR SUTR"/>
    <property type="match status" value="1"/>
</dbReference>
<accession>A0A118DLT8</accession>
<keyword evidence="3" id="KW-0804">Transcription</keyword>
<dbReference type="EMBL" id="FXAN01000045">
    <property type="protein sequence ID" value="SMF99833.1"/>
    <property type="molecule type" value="Genomic_DNA"/>
</dbReference>
<evidence type="ECO:0000256" key="4">
    <source>
        <dbReference type="SAM" id="MobiDB-lite"/>
    </source>
</evidence>
<keyword evidence="1" id="KW-0805">Transcription regulation</keyword>
<organism evidence="6 8">
    <name type="scientific">Burkholderia singularis</name>
    <dbReference type="NCBI Taxonomy" id="1503053"/>
    <lineage>
        <taxon>Bacteria</taxon>
        <taxon>Pseudomonadati</taxon>
        <taxon>Pseudomonadota</taxon>
        <taxon>Betaproteobacteria</taxon>
        <taxon>Burkholderiales</taxon>
        <taxon>Burkholderiaceae</taxon>
        <taxon>Burkholderia</taxon>
        <taxon>pseudomallei group</taxon>
    </lineage>
</organism>
<evidence type="ECO:0000256" key="2">
    <source>
        <dbReference type="ARBA" id="ARBA00023125"/>
    </source>
</evidence>
<dbReference type="Proteomes" id="UP000062788">
    <property type="component" value="Unassembled WGS sequence"/>
</dbReference>
<reference evidence="7 9" key="2">
    <citation type="submission" date="2017-04" db="EMBL/GenBank/DDBJ databases">
        <authorList>
            <person name="Afonso C.L."/>
            <person name="Miller P.J."/>
            <person name="Scott M.A."/>
            <person name="Spackman E."/>
            <person name="Goraichik I."/>
            <person name="Dimitrov K.M."/>
            <person name="Suarez D.L."/>
            <person name="Swayne D.E."/>
        </authorList>
    </citation>
    <scope>NUCLEOTIDE SEQUENCE [LARGE SCALE GENOMIC DNA]</scope>
    <source>
        <strain evidence="7">LMG 28154</strain>
    </source>
</reference>
<dbReference type="CDD" id="cd00093">
    <property type="entry name" value="HTH_XRE"/>
    <property type="match status" value="1"/>
</dbReference>